<evidence type="ECO:0000313" key="3">
    <source>
        <dbReference type="Proteomes" id="UP000242752"/>
    </source>
</evidence>
<gene>
    <name evidence="2" type="ORF">CD122_02770</name>
</gene>
<organism evidence="2 3">
    <name type="scientific">Staphylococcus rostri</name>
    <dbReference type="NCBI Taxonomy" id="522262"/>
    <lineage>
        <taxon>Bacteria</taxon>
        <taxon>Bacillati</taxon>
        <taxon>Bacillota</taxon>
        <taxon>Bacilli</taxon>
        <taxon>Bacillales</taxon>
        <taxon>Staphylococcaceae</taxon>
        <taxon>Staphylococcus</taxon>
    </lineage>
</organism>
<reference evidence="2 3" key="1">
    <citation type="submission" date="2017-08" db="EMBL/GenBank/DDBJ databases">
        <title>Draft genome sequences of 64 type strains of genus Staph aureus.</title>
        <authorList>
            <person name="Cole K."/>
            <person name="Golubchik T."/>
            <person name="Russell J."/>
            <person name="Foster D."/>
            <person name="Llewelyn M."/>
            <person name="Wilson D."/>
            <person name="Crook D."/>
            <person name="Paul J."/>
        </authorList>
    </citation>
    <scope>NUCLEOTIDE SEQUENCE [LARGE SCALE GENOMIC DNA]</scope>
    <source>
        <strain evidence="2 3">DSM 21968</strain>
    </source>
</reference>
<keyword evidence="3" id="KW-1185">Reference proteome</keyword>
<dbReference type="EMBL" id="PPRF01000017">
    <property type="protein sequence ID" value="PNZ29071.1"/>
    <property type="molecule type" value="Genomic_DNA"/>
</dbReference>
<dbReference type="Proteomes" id="UP000242752">
    <property type="component" value="Unassembled WGS sequence"/>
</dbReference>
<sequence>MGSLLGDVKNFITINLQYSLGVINKGDFMDRFLYWCKFGLIVILVTSTLQYLLPSPESLFGSFVFSLSVAILSVLILWFLAGKPLK</sequence>
<keyword evidence="1" id="KW-0812">Transmembrane</keyword>
<dbReference type="AlphaFoldDB" id="A0A2K3YU00"/>
<comment type="caution">
    <text evidence="2">The sequence shown here is derived from an EMBL/GenBank/DDBJ whole genome shotgun (WGS) entry which is preliminary data.</text>
</comment>
<proteinExistence type="predicted"/>
<name>A0A2K3YU00_9STAP</name>
<feature type="transmembrane region" description="Helical" evidence="1">
    <location>
        <begin position="32"/>
        <end position="53"/>
    </location>
</feature>
<keyword evidence="1" id="KW-1133">Transmembrane helix</keyword>
<protein>
    <submittedName>
        <fullName evidence="2">Uncharacterized protein</fullName>
    </submittedName>
</protein>
<accession>A0A2K3YU00</accession>
<evidence type="ECO:0000313" key="2">
    <source>
        <dbReference type="EMBL" id="PNZ29071.1"/>
    </source>
</evidence>
<evidence type="ECO:0000256" key="1">
    <source>
        <dbReference type="SAM" id="Phobius"/>
    </source>
</evidence>
<keyword evidence="1" id="KW-0472">Membrane</keyword>
<feature type="transmembrane region" description="Helical" evidence="1">
    <location>
        <begin position="59"/>
        <end position="81"/>
    </location>
</feature>